<sequence length="72" mass="8037">MGLRRRLKSSLLSLISYLFTLFSSLFSLPSSVSALGGSGSENFSGGFLLVRRNRAELTEGRNQKFAWDFDED</sequence>
<proteinExistence type="predicted"/>
<evidence type="ECO:0000313" key="3">
    <source>
        <dbReference type="Proteomes" id="UP000712600"/>
    </source>
</evidence>
<keyword evidence="1" id="KW-0732">Signal</keyword>
<feature type="chain" id="PRO_5035861991" evidence="1">
    <location>
        <begin position="35"/>
        <end position="72"/>
    </location>
</feature>
<dbReference type="Proteomes" id="UP000712600">
    <property type="component" value="Unassembled WGS sequence"/>
</dbReference>
<feature type="signal peptide" evidence="1">
    <location>
        <begin position="1"/>
        <end position="34"/>
    </location>
</feature>
<comment type="caution">
    <text evidence="2">The sequence shown here is derived from an EMBL/GenBank/DDBJ whole genome shotgun (WGS) entry which is preliminary data.</text>
</comment>
<gene>
    <name evidence="2" type="ORF">F2Q69_00049712</name>
</gene>
<name>A0A8S9Q2T6_BRACR</name>
<organism evidence="2 3">
    <name type="scientific">Brassica cretica</name>
    <name type="common">Mustard</name>
    <dbReference type="NCBI Taxonomy" id="69181"/>
    <lineage>
        <taxon>Eukaryota</taxon>
        <taxon>Viridiplantae</taxon>
        <taxon>Streptophyta</taxon>
        <taxon>Embryophyta</taxon>
        <taxon>Tracheophyta</taxon>
        <taxon>Spermatophyta</taxon>
        <taxon>Magnoliopsida</taxon>
        <taxon>eudicotyledons</taxon>
        <taxon>Gunneridae</taxon>
        <taxon>Pentapetalae</taxon>
        <taxon>rosids</taxon>
        <taxon>malvids</taxon>
        <taxon>Brassicales</taxon>
        <taxon>Brassicaceae</taxon>
        <taxon>Brassiceae</taxon>
        <taxon>Brassica</taxon>
    </lineage>
</organism>
<dbReference type="AlphaFoldDB" id="A0A8S9Q2T6"/>
<protein>
    <submittedName>
        <fullName evidence="2">Uncharacterized protein</fullName>
    </submittedName>
</protein>
<dbReference type="EMBL" id="QGKX02001347">
    <property type="protein sequence ID" value="KAF3526321.1"/>
    <property type="molecule type" value="Genomic_DNA"/>
</dbReference>
<accession>A0A8S9Q2T6</accession>
<evidence type="ECO:0000256" key="1">
    <source>
        <dbReference type="SAM" id="SignalP"/>
    </source>
</evidence>
<reference evidence="2" key="1">
    <citation type="submission" date="2019-12" db="EMBL/GenBank/DDBJ databases">
        <title>Genome sequencing and annotation of Brassica cretica.</title>
        <authorList>
            <person name="Studholme D.J."/>
            <person name="Sarris P."/>
        </authorList>
    </citation>
    <scope>NUCLEOTIDE SEQUENCE</scope>
    <source>
        <strain evidence="2">PFS-109/04</strain>
        <tissue evidence="2">Leaf</tissue>
    </source>
</reference>
<evidence type="ECO:0000313" key="2">
    <source>
        <dbReference type="EMBL" id="KAF3526321.1"/>
    </source>
</evidence>